<dbReference type="SUPFAM" id="SSF48256">
    <property type="entry name" value="Citrate synthase"/>
    <property type="match status" value="1"/>
</dbReference>
<gene>
    <name evidence="1" type="ORF">A2U01_0001512</name>
</gene>
<dbReference type="Proteomes" id="UP000265520">
    <property type="component" value="Unassembled WGS sequence"/>
</dbReference>
<proteinExistence type="predicted"/>
<feature type="non-terminal residue" evidence="1">
    <location>
        <position position="64"/>
    </location>
</feature>
<evidence type="ECO:0000313" key="1">
    <source>
        <dbReference type="EMBL" id="MCH80739.1"/>
    </source>
</evidence>
<name>A0A392M0I9_9FABA</name>
<evidence type="ECO:0000313" key="2">
    <source>
        <dbReference type="Proteomes" id="UP000265520"/>
    </source>
</evidence>
<dbReference type="GO" id="GO:0046912">
    <property type="term" value="F:acyltransferase activity, acyl groups converted into alkyl on transfer"/>
    <property type="evidence" value="ECO:0007669"/>
    <property type="project" value="InterPro"/>
</dbReference>
<protein>
    <submittedName>
        <fullName evidence="1">Citrate synthase</fullName>
    </submittedName>
</protein>
<accession>A0A392M0I9</accession>
<sequence length="64" mass="6854">MGGRECESILSCAVLNFQHLVVEIRASLHVLGMTIPDCQKTLPGALPGGEPLLEAILWLLLTGK</sequence>
<dbReference type="InterPro" id="IPR036969">
    <property type="entry name" value="Citrate_synthase_sf"/>
</dbReference>
<dbReference type="EMBL" id="LXQA010001426">
    <property type="protein sequence ID" value="MCH80739.1"/>
    <property type="molecule type" value="Genomic_DNA"/>
</dbReference>
<comment type="caution">
    <text evidence="1">The sequence shown here is derived from an EMBL/GenBank/DDBJ whole genome shotgun (WGS) entry which is preliminary data.</text>
</comment>
<organism evidence="1 2">
    <name type="scientific">Trifolium medium</name>
    <dbReference type="NCBI Taxonomy" id="97028"/>
    <lineage>
        <taxon>Eukaryota</taxon>
        <taxon>Viridiplantae</taxon>
        <taxon>Streptophyta</taxon>
        <taxon>Embryophyta</taxon>
        <taxon>Tracheophyta</taxon>
        <taxon>Spermatophyta</taxon>
        <taxon>Magnoliopsida</taxon>
        <taxon>eudicotyledons</taxon>
        <taxon>Gunneridae</taxon>
        <taxon>Pentapetalae</taxon>
        <taxon>rosids</taxon>
        <taxon>fabids</taxon>
        <taxon>Fabales</taxon>
        <taxon>Fabaceae</taxon>
        <taxon>Papilionoideae</taxon>
        <taxon>50 kb inversion clade</taxon>
        <taxon>NPAAA clade</taxon>
        <taxon>Hologalegina</taxon>
        <taxon>IRL clade</taxon>
        <taxon>Trifolieae</taxon>
        <taxon>Trifolium</taxon>
    </lineage>
</organism>
<dbReference type="AlphaFoldDB" id="A0A392M0I9"/>
<keyword evidence="2" id="KW-1185">Reference proteome</keyword>
<reference evidence="1 2" key="1">
    <citation type="journal article" date="2018" name="Front. Plant Sci.">
        <title>Red Clover (Trifolium pratense) and Zigzag Clover (T. medium) - A Picture of Genomic Similarities and Differences.</title>
        <authorList>
            <person name="Dluhosova J."/>
            <person name="Istvanek J."/>
            <person name="Nedelnik J."/>
            <person name="Repkova J."/>
        </authorList>
    </citation>
    <scope>NUCLEOTIDE SEQUENCE [LARGE SCALE GENOMIC DNA]</scope>
    <source>
        <strain evidence="2">cv. 10/8</strain>
        <tissue evidence="1">Leaf</tissue>
    </source>
</reference>